<dbReference type="PANTHER" id="PTHR43767">
    <property type="entry name" value="LONG-CHAIN-FATTY-ACID--COA LIGASE"/>
    <property type="match status" value="1"/>
</dbReference>
<dbReference type="GO" id="GO:0016779">
    <property type="term" value="F:nucleotidyltransferase activity"/>
    <property type="evidence" value="ECO:0007669"/>
    <property type="project" value="UniProtKB-KW"/>
</dbReference>
<dbReference type="InterPro" id="IPR050237">
    <property type="entry name" value="ATP-dep_AMP-bd_enzyme"/>
</dbReference>
<evidence type="ECO:0000313" key="5">
    <source>
        <dbReference type="Proteomes" id="UP000584374"/>
    </source>
</evidence>
<sequence length="541" mass="58546">MLEGCTPWPERVAAEYRAQGYWRGESLGALLRTAAEKFGPRTALVYGQRRTTYAELDEWADRLAAGFAGHGIRPGERVVVQLPNLPDFVAICFALFRLGAVPVFALAAHRQTELRHLCELSGASVYIGPAVHRGFDHRELGQALRAELPHLRSLFVVGEPAGDVLPLPSADPLDLPEPDPADVAFFLLSGGTTALPKLIPRTHDDYAYQCRTAAEVCELTADDVYLTALPIEFNFAWGCPGVLGTLQAGGTVVVAESPTPDQCFPLIEREGVTVTALVPSLTQIWVEEAAWTASDLGSLRLVQVGGARMKPEFVRGIGPALGCTLQQVFGMAEGLLTFTRPRGSAEHVLDTLGLPISPGDELSIVDEGGAVLPPGSTGELLTRGPYTLRGYYRAPEHNARVFTADGFYRTGDLARLTERGELVIEGRIKEMIIRGGDKISAGEVEAYLVEHPAVATAAVIGVPDEFLGERTCAYVVPHGTPPTLNALREAMFRRGVAEYKLPDRLELVDALPLTPIGKVDKKALVAIRELAAIREERDEHQ</sequence>
<evidence type="ECO:0000259" key="3">
    <source>
        <dbReference type="Pfam" id="PF13193"/>
    </source>
</evidence>
<dbReference type="Pfam" id="PF13193">
    <property type="entry name" value="AMP-binding_C"/>
    <property type="match status" value="1"/>
</dbReference>
<accession>A0A840QJC9</accession>
<dbReference type="PANTHER" id="PTHR43767:SF1">
    <property type="entry name" value="NONRIBOSOMAL PEPTIDE SYNTHASE PES1 (EUROFUNG)-RELATED"/>
    <property type="match status" value="1"/>
</dbReference>
<dbReference type="RefSeq" id="WP_184731099.1">
    <property type="nucleotide sequence ID" value="NZ_JACHIW010000002.1"/>
</dbReference>
<protein>
    <submittedName>
        <fullName evidence="4">2,3-dihydroxybenzoate-AMP ligase</fullName>
        <ecNumber evidence="4">2.7.7.58</ecNumber>
    </submittedName>
</protein>
<gene>
    <name evidence="4" type="ORF">BJ970_006574</name>
</gene>
<dbReference type="FunFam" id="2.30.38.10:FF:000003">
    <property type="entry name" value="Vibriobactin-specific 2,3-dihydroxybenzoate-AMP ligase"/>
    <property type="match status" value="1"/>
</dbReference>
<reference evidence="4 5" key="1">
    <citation type="submission" date="2020-08" db="EMBL/GenBank/DDBJ databases">
        <title>Sequencing the genomes of 1000 actinobacteria strains.</title>
        <authorList>
            <person name="Klenk H.-P."/>
        </authorList>
    </citation>
    <scope>NUCLEOTIDE SEQUENCE [LARGE SCALE GENOMIC DNA]</scope>
    <source>
        <strain evidence="4 5">DSM 45584</strain>
    </source>
</reference>
<dbReference type="InterPro" id="IPR000873">
    <property type="entry name" value="AMP-dep_synth/lig_dom"/>
</dbReference>
<dbReference type="Gene3D" id="3.40.50.980">
    <property type="match status" value="2"/>
</dbReference>
<dbReference type="AlphaFoldDB" id="A0A840QJC9"/>
<proteinExistence type="predicted"/>
<dbReference type="Proteomes" id="UP000584374">
    <property type="component" value="Unassembled WGS sequence"/>
</dbReference>
<dbReference type="Pfam" id="PF00501">
    <property type="entry name" value="AMP-binding"/>
    <property type="match status" value="1"/>
</dbReference>
<keyword evidence="1 4" id="KW-0436">Ligase</keyword>
<evidence type="ECO:0000313" key="4">
    <source>
        <dbReference type="EMBL" id="MBB5158975.1"/>
    </source>
</evidence>
<dbReference type="SUPFAM" id="SSF56801">
    <property type="entry name" value="Acetyl-CoA synthetase-like"/>
    <property type="match status" value="1"/>
</dbReference>
<dbReference type="GO" id="GO:0016878">
    <property type="term" value="F:acid-thiol ligase activity"/>
    <property type="evidence" value="ECO:0007669"/>
    <property type="project" value="UniProtKB-ARBA"/>
</dbReference>
<feature type="domain" description="AMP-binding enzyme C-terminal" evidence="3">
    <location>
        <begin position="443"/>
        <end position="518"/>
    </location>
</feature>
<feature type="domain" description="AMP-dependent synthetase/ligase" evidence="2">
    <location>
        <begin position="32"/>
        <end position="392"/>
    </location>
</feature>
<dbReference type="Gene3D" id="3.30.300.30">
    <property type="match status" value="1"/>
</dbReference>
<dbReference type="InterPro" id="IPR025110">
    <property type="entry name" value="AMP-bd_C"/>
</dbReference>
<keyword evidence="4" id="KW-0808">Transferase</keyword>
<keyword evidence="5" id="KW-1185">Reference proteome</keyword>
<dbReference type="EC" id="2.7.7.58" evidence="4"/>
<comment type="caution">
    <text evidence="4">The sequence shown here is derived from an EMBL/GenBank/DDBJ whole genome shotgun (WGS) entry which is preliminary data.</text>
</comment>
<name>A0A840QJC9_9PSEU</name>
<evidence type="ECO:0000256" key="1">
    <source>
        <dbReference type="ARBA" id="ARBA00022598"/>
    </source>
</evidence>
<dbReference type="EMBL" id="JACHIW010000002">
    <property type="protein sequence ID" value="MBB5158975.1"/>
    <property type="molecule type" value="Genomic_DNA"/>
</dbReference>
<organism evidence="4 5">
    <name type="scientific">Saccharopolyspora phatthalungensis</name>
    <dbReference type="NCBI Taxonomy" id="664693"/>
    <lineage>
        <taxon>Bacteria</taxon>
        <taxon>Bacillati</taxon>
        <taxon>Actinomycetota</taxon>
        <taxon>Actinomycetes</taxon>
        <taxon>Pseudonocardiales</taxon>
        <taxon>Pseudonocardiaceae</taxon>
        <taxon>Saccharopolyspora</taxon>
    </lineage>
</organism>
<dbReference type="Gene3D" id="2.30.38.10">
    <property type="entry name" value="Luciferase, Domain 3"/>
    <property type="match status" value="1"/>
</dbReference>
<evidence type="ECO:0000259" key="2">
    <source>
        <dbReference type="Pfam" id="PF00501"/>
    </source>
</evidence>
<keyword evidence="4" id="KW-0548">Nucleotidyltransferase</keyword>
<dbReference type="InterPro" id="IPR045851">
    <property type="entry name" value="AMP-bd_C_sf"/>
</dbReference>